<keyword evidence="2" id="KW-0812">Transmembrane</keyword>
<keyword evidence="2" id="KW-0472">Membrane</keyword>
<proteinExistence type="predicted"/>
<evidence type="ECO:0000256" key="2">
    <source>
        <dbReference type="SAM" id="Phobius"/>
    </source>
</evidence>
<comment type="caution">
    <text evidence="3">The sequence shown here is derived from an EMBL/GenBank/DDBJ whole genome shotgun (WGS) entry which is preliminary data.</text>
</comment>
<dbReference type="InParanoid" id="K0KH23"/>
<dbReference type="HOGENOM" id="CLU_2499615_0_0_1"/>
<dbReference type="AlphaFoldDB" id="K0KH23"/>
<evidence type="ECO:0000256" key="1">
    <source>
        <dbReference type="SAM" id="MobiDB-lite"/>
    </source>
</evidence>
<keyword evidence="4" id="KW-1185">Reference proteome</keyword>
<organism evidence="3 4">
    <name type="scientific">Wickerhamomyces ciferrii (strain ATCC 14091 / BCRC 22168 / CBS 111 / JCM 3599 / NBRC 0793 / NRRL Y-1031 F-60-10)</name>
    <name type="common">Yeast</name>
    <name type="synonym">Pichia ciferrii</name>
    <dbReference type="NCBI Taxonomy" id="1206466"/>
    <lineage>
        <taxon>Eukaryota</taxon>
        <taxon>Fungi</taxon>
        <taxon>Dikarya</taxon>
        <taxon>Ascomycota</taxon>
        <taxon>Saccharomycotina</taxon>
        <taxon>Saccharomycetes</taxon>
        <taxon>Phaffomycetales</taxon>
        <taxon>Wickerhamomycetaceae</taxon>
        <taxon>Wickerhamomyces</taxon>
    </lineage>
</organism>
<accession>K0KH23</accession>
<feature type="transmembrane region" description="Helical" evidence="2">
    <location>
        <begin position="30"/>
        <end position="50"/>
    </location>
</feature>
<evidence type="ECO:0000313" key="3">
    <source>
        <dbReference type="EMBL" id="CCH40684.1"/>
    </source>
</evidence>
<feature type="region of interest" description="Disordered" evidence="1">
    <location>
        <begin position="1"/>
        <end position="23"/>
    </location>
</feature>
<protein>
    <submittedName>
        <fullName evidence="3">Uncharacterized protein</fullName>
    </submittedName>
</protein>
<dbReference type="Proteomes" id="UP000009328">
    <property type="component" value="Unassembled WGS sequence"/>
</dbReference>
<evidence type="ECO:0000313" key="4">
    <source>
        <dbReference type="Proteomes" id="UP000009328"/>
    </source>
</evidence>
<reference evidence="3 4" key="1">
    <citation type="journal article" date="2012" name="Eukaryot. Cell">
        <title>Draft genome sequence of Wickerhamomyces ciferrii NRRL Y-1031 F-60-10.</title>
        <authorList>
            <person name="Schneider J."/>
            <person name="Andrea H."/>
            <person name="Blom J."/>
            <person name="Jaenicke S."/>
            <person name="Ruckert C."/>
            <person name="Schorsch C."/>
            <person name="Szczepanowski R."/>
            <person name="Farwick M."/>
            <person name="Goesmann A."/>
            <person name="Puhler A."/>
            <person name="Schaffer S."/>
            <person name="Tauch A."/>
            <person name="Kohler T."/>
            <person name="Brinkrolf K."/>
        </authorList>
    </citation>
    <scope>NUCLEOTIDE SEQUENCE [LARGE SCALE GENOMIC DNA]</scope>
    <source>
        <strain evidence="4">ATCC 14091 / BCRC 22168 / CBS 111 / JCM 3599 / NBRC 0793 / NRRL Y-1031 F-60-10</strain>
    </source>
</reference>
<name>K0KH23_WICCF</name>
<keyword evidence="2" id="KW-1133">Transmembrane helix</keyword>
<dbReference type="EMBL" id="CAIF01000003">
    <property type="protein sequence ID" value="CCH40684.1"/>
    <property type="molecule type" value="Genomic_DNA"/>
</dbReference>
<feature type="compositionally biased region" description="Polar residues" evidence="1">
    <location>
        <begin position="7"/>
        <end position="23"/>
    </location>
</feature>
<sequence length="86" mass="9502">MFPSAIRQFSRSQARLSGATPTGRQAAVKWVVYFFGITGFFAALGGVFYYQAQDSTIRKALLKKRAADEAHRKRNTEAVKAAAESE</sequence>
<gene>
    <name evidence="3" type="ORF">BN7_218</name>
</gene>